<protein>
    <submittedName>
        <fullName evidence="1">UPF0746 protein</fullName>
    </submittedName>
</protein>
<dbReference type="PANTHER" id="PTHR33067:SF31">
    <property type="entry name" value="RNA-DIRECTED DNA POLYMERASE"/>
    <property type="match status" value="1"/>
</dbReference>
<comment type="caution">
    <text evidence="1">The sequence shown here is derived from an EMBL/GenBank/DDBJ whole genome shotgun (WGS) entry which is preliminary data.</text>
</comment>
<dbReference type="PANTHER" id="PTHR33067">
    <property type="entry name" value="RNA-DIRECTED DNA POLYMERASE-RELATED"/>
    <property type="match status" value="1"/>
</dbReference>
<dbReference type="EMBL" id="SMMG02000006">
    <property type="protein sequence ID" value="KAA3470576.1"/>
    <property type="molecule type" value="Genomic_DNA"/>
</dbReference>
<name>A0A5B6VNA0_9ROSI</name>
<dbReference type="Gene3D" id="2.40.70.10">
    <property type="entry name" value="Acid Proteases"/>
    <property type="match status" value="1"/>
</dbReference>
<keyword evidence="2" id="KW-1185">Reference proteome</keyword>
<proteinExistence type="predicted"/>
<evidence type="ECO:0000313" key="2">
    <source>
        <dbReference type="Proteomes" id="UP000325315"/>
    </source>
</evidence>
<gene>
    <name evidence="1" type="ORF">EPI10_016274</name>
</gene>
<accession>A0A5B6VNA0</accession>
<dbReference type="OrthoDB" id="1702682at2759"/>
<evidence type="ECO:0000313" key="1">
    <source>
        <dbReference type="EMBL" id="KAA3470576.1"/>
    </source>
</evidence>
<dbReference type="Proteomes" id="UP000325315">
    <property type="component" value="Unassembled WGS sequence"/>
</dbReference>
<dbReference type="AlphaFoldDB" id="A0A5B6VNA0"/>
<organism evidence="1 2">
    <name type="scientific">Gossypium australe</name>
    <dbReference type="NCBI Taxonomy" id="47621"/>
    <lineage>
        <taxon>Eukaryota</taxon>
        <taxon>Viridiplantae</taxon>
        <taxon>Streptophyta</taxon>
        <taxon>Embryophyta</taxon>
        <taxon>Tracheophyta</taxon>
        <taxon>Spermatophyta</taxon>
        <taxon>Magnoliopsida</taxon>
        <taxon>eudicotyledons</taxon>
        <taxon>Gunneridae</taxon>
        <taxon>Pentapetalae</taxon>
        <taxon>rosids</taxon>
        <taxon>malvids</taxon>
        <taxon>Malvales</taxon>
        <taxon>Malvaceae</taxon>
        <taxon>Malvoideae</taxon>
        <taxon>Gossypium</taxon>
    </lineage>
</organism>
<reference evidence="2" key="1">
    <citation type="journal article" date="2019" name="Plant Biotechnol. J.">
        <title>Genome sequencing of the Australian wild diploid species Gossypium australe highlights disease resistance and delayed gland morphogenesis.</title>
        <authorList>
            <person name="Cai Y."/>
            <person name="Cai X."/>
            <person name="Wang Q."/>
            <person name="Wang P."/>
            <person name="Zhang Y."/>
            <person name="Cai C."/>
            <person name="Xu Y."/>
            <person name="Wang K."/>
            <person name="Zhou Z."/>
            <person name="Wang C."/>
            <person name="Geng S."/>
            <person name="Li B."/>
            <person name="Dong Q."/>
            <person name="Hou Y."/>
            <person name="Wang H."/>
            <person name="Ai P."/>
            <person name="Liu Z."/>
            <person name="Yi F."/>
            <person name="Sun M."/>
            <person name="An G."/>
            <person name="Cheng J."/>
            <person name="Zhang Y."/>
            <person name="Shi Q."/>
            <person name="Xie Y."/>
            <person name="Shi X."/>
            <person name="Chang Y."/>
            <person name="Huang F."/>
            <person name="Chen Y."/>
            <person name="Hong S."/>
            <person name="Mi L."/>
            <person name="Sun Q."/>
            <person name="Zhang L."/>
            <person name="Zhou B."/>
            <person name="Peng R."/>
            <person name="Zhang X."/>
            <person name="Liu F."/>
        </authorList>
    </citation>
    <scope>NUCLEOTIDE SEQUENCE [LARGE SCALE GENOMIC DNA]</scope>
    <source>
        <strain evidence="2">cv. PA1801</strain>
    </source>
</reference>
<sequence>MIPNPLLDFEEDWEIPNLLGTTFLATSKSAIDLEQNELTTKIDDEIEVFKCEEKKKRDDEEFIDFLKMFKPLNVNLPLLELLEKMPKYAKFLKDRRIWRREQIALNKECSAESSKLKDPDSFTIPIEIGGVSFGKAPCDLGASINLMPLPIYRRFGLGDLKKTEAD</sequence>
<dbReference type="InterPro" id="IPR021109">
    <property type="entry name" value="Peptidase_aspartic_dom_sf"/>
</dbReference>